<dbReference type="EMBL" id="JANPWB010000011">
    <property type="protein sequence ID" value="KAJ1131089.1"/>
    <property type="molecule type" value="Genomic_DNA"/>
</dbReference>
<evidence type="ECO:0000313" key="3">
    <source>
        <dbReference type="Proteomes" id="UP001066276"/>
    </source>
</evidence>
<accession>A0AAV7PVY0</accession>
<organism evidence="2 3">
    <name type="scientific">Pleurodeles waltl</name>
    <name type="common">Iberian ribbed newt</name>
    <dbReference type="NCBI Taxonomy" id="8319"/>
    <lineage>
        <taxon>Eukaryota</taxon>
        <taxon>Metazoa</taxon>
        <taxon>Chordata</taxon>
        <taxon>Craniata</taxon>
        <taxon>Vertebrata</taxon>
        <taxon>Euteleostomi</taxon>
        <taxon>Amphibia</taxon>
        <taxon>Batrachia</taxon>
        <taxon>Caudata</taxon>
        <taxon>Salamandroidea</taxon>
        <taxon>Salamandridae</taxon>
        <taxon>Pleurodelinae</taxon>
        <taxon>Pleurodeles</taxon>
    </lineage>
</organism>
<reference evidence="2" key="1">
    <citation type="journal article" date="2022" name="bioRxiv">
        <title>Sequencing and chromosome-scale assembly of the giantPleurodeles waltlgenome.</title>
        <authorList>
            <person name="Brown T."/>
            <person name="Elewa A."/>
            <person name="Iarovenko S."/>
            <person name="Subramanian E."/>
            <person name="Araus A.J."/>
            <person name="Petzold A."/>
            <person name="Susuki M."/>
            <person name="Suzuki K.-i.T."/>
            <person name="Hayashi T."/>
            <person name="Toyoda A."/>
            <person name="Oliveira C."/>
            <person name="Osipova E."/>
            <person name="Leigh N.D."/>
            <person name="Simon A."/>
            <person name="Yun M.H."/>
        </authorList>
    </citation>
    <scope>NUCLEOTIDE SEQUENCE</scope>
    <source>
        <strain evidence="2">20211129_DDA</strain>
        <tissue evidence="2">Liver</tissue>
    </source>
</reference>
<evidence type="ECO:0000313" key="2">
    <source>
        <dbReference type="EMBL" id="KAJ1131089.1"/>
    </source>
</evidence>
<dbReference type="AlphaFoldDB" id="A0AAV7PVY0"/>
<comment type="caution">
    <text evidence="2">The sequence shown here is derived from an EMBL/GenBank/DDBJ whole genome shotgun (WGS) entry which is preliminary data.</text>
</comment>
<feature type="compositionally biased region" description="Polar residues" evidence="1">
    <location>
        <begin position="7"/>
        <end position="22"/>
    </location>
</feature>
<feature type="compositionally biased region" description="Basic and acidic residues" evidence="1">
    <location>
        <begin position="34"/>
        <end position="47"/>
    </location>
</feature>
<protein>
    <submittedName>
        <fullName evidence="2">Uncharacterized protein</fullName>
    </submittedName>
</protein>
<proteinExistence type="predicted"/>
<keyword evidence="3" id="KW-1185">Reference proteome</keyword>
<feature type="compositionally biased region" description="Basic and acidic residues" evidence="1">
    <location>
        <begin position="228"/>
        <end position="249"/>
    </location>
</feature>
<name>A0AAV7PVY0_PLEWA</name>
<dbReference type="Proteomes" id="UP001066276">
    <property type="component" value="Chromosome 7"/>
</dbReference>
<sequence length="329" mass="35542">MGRRPATNESSGGRSGNPTAAPSRSIAPKSSGRKRPDDHRHDADSTKKTTRGPLDAANKTEDHPRGPLYQSDATLRLEAAIQHKENNDGTAHRSDATLAPGTVRGDPPVSIPTGKSGSGSPQRPPYPLQPAADTSSHLCPWGGGQPGSRDARTRHWAPPAPREPGEVLTPPAQLQRRLKGHAAPPSRKEQHLTSSGQRRRKHAARPTTQSRKGKEHAAAGARRRTRLHKEPVADKGENSPYPGREEVKRGPACKPHTSARAGKALNLKQRHRPQKGQGNRGRDSTQAAHTLWGTGRKQPRSCTGHYEPTEINVGPARKARTLGTKPRSF</sequence>
<feature type="compositionally biased region" description="Basic and acidic residues" evidence="1">
    <location>
        <begin position="81"/>
        <end position="95"/>
    </location>
</feature>
<evidence type="ECO:0000256" key="1">
    <source>
        <dbReference type="SAM" id="MobiDB-lite"/>
    </source>
</evidence>
<feature type="region of interest" description="Disordered" evidence="1">
    <location>
        <begin position="1"/>
        <end position="329"/>
    </location>
</feature>
<gene>
    <name evidence="2" type="ORF">NDU88_009432</name>
</gene>